<dbReference type="InterPro" id="IPR003660">
    <property type="entry name" value="HAMP_dom"/>
</dbReference>
<name>T0YW78_9ZZZZ</name>
<dbReference type="SUPFAM" id="SSF47384">
    <property type="entry name" value="Homodimeric domain of signal transducing histidine kinase"/>
    <property type="match status" value="1"/>
</dbReference>
<dbReference type="GO" id="GO:0016020">
    <property type="term" value="C:membrane"/>
    <property type="evidence" value="ECO:0007669"/>
    <property type="project" value="InterPro"/>
</dbReference>
<dbReference type="InterPro" id="IPR050980">
    <property type="entry name" value="2C_sensor_his_kinase"/>
</dbReference>
<keyword evidence="12" id="KW-1133">Transmembrane helix</keyword>
<keyword evidence="5" id="KW-0597">Phosphoprotein</keyword>
<feature type="non-terminal residue" evidence="14">
    <location>
        <position position="330"/>
    </location>
</feature>
<keyword evidence="12" id="KW-0472">Membrane</keyword>
<dbReference type="SMART" id="SM00304">
    <property type="entry name" value="HAMP"/>
    <property type="match status" value="1"/>
</dbReference>
<dbReference type="InterPro" id="IPR036097">
    <property type="entry name" value="HisK_dim/P_sf"/>
</dbReference>
<keyword evidence="12" id="KW-0812">Transmembrane</keyword>
<evidence type="ECO:0000256" key="6">
    <source>
        <dbReference type="ARBA" id="ARBA00022679"/>
    </source>
</evidence>
<feature type="compositionally biased region" description="Low complexity" evidence="11">
    <location>
        <begin position="284"/>
        <end position="293"/>
    </location>
</feature>
<dbReference type="PROSITE" id="PS50885">
    <property type="entry name" value="HAMP"/>
    <property type="match status" value="1"/>
</dbReference>
<gene>
    <name evidence="14" type="ORF">B1A_17968</name>
</gene>
<dbReference type="GO" id="GO:0000155">
    <property type="term" value="F:phosphorelay sensor kinase activity"/>
    <property type="evidence" value="ECO:0007669"/>
    <property type="project" value="InterPro"/>
</dbReference>
<evidence type="ECO:0000256" key="10">
    <source>
        <dbReference type="ARBA" id="ARBA00023012"/>
    </source>
</evidence>
<evidence type="ECO:0000256" key="3">
    <source>
        <dbReference type="ARBA" id="ARBA00012438"/>
    </source>
</evidence>
<dbReference type="GO" id="GO:0005524">
    <property type="term" value="F:ATP binding"/>
    <property type="evidence" value="ECO:0007669"/>
    <property type="project" value="UniProtKB-KW"/>
</dbReference>
<comment type="catalytic activity">
    <reaction evidence="1">
        <text>ATP + protein L-histidine = ADP + protein N-phospho-L-histidine.</text>
        <dbReference type="EC" id="2.7.13.3"/>
    </reaction>
</comment>
<dbReference type="CDD" id="cd06225">
    <property type="entry name" value="HAMP"/>
    <property type="match status" value="1"/>
</dbReference>
<feature type="domain" description="HAMP" evidence="13">
    <location>
        <begin position="174"/>
        <end position="229"/>
    </location>
</feature>
<dbReference type="Gene3D" id="1.10.287.130">
    <property type="match status" value="1"/>
</dbReference>
<evidence type="ECO:0000256" key="2">
    <source>
        <dbReference type="ARBA" id="ARBA00004651"/>
    </source>
</evidence>
<evidence type="ECO:0000256" key="5">
    <source>
        <dbReference type="ARBA" id="ARBA00022553"/>
    </source>
</evidence>
<feature type="compositionally biased region" description="Low complexity" evidence="11">
    <location>
        <begin position="260"/>
        <end position="277"/>
    </location>
</feature>
<feature type="transmembrane region" description="Helical" evidence="12">
    <location>
        <begin position="158"/>
        <end position="177"/>
    </location>
</feature>
<dbReference type="InterPro" id="IPR003661">
    <property type="entry name" value="HisK_dim/P_dom"/>
</dbReference>
<dbReference type="SUPFAM" id="SSF158472">
    <property type="entry name" value="HAMP domain-like"/>
    <property type="match status" value="1"/>
</dbReference>
<organism evidence="14">
    <name type="scientific">mine drainage metagenome</name>
    <dbReference type="NCBI Taxonomy" id="410659"/>
    <lineage>
        <taxon>unclassified sequences</taxon>
        <taxon>metagenomes</taxon>
        <taxon>ecological metagenomes</taxon>
    </lineage>
</organism>
<evidence type="ECO:0000256" key="1">
    <source>
        <dbReference type="ARBA" id="ARBA00000085"/>
    </source>
</evidence>
<keyword evidence="7" id="KW-0547">Nucleotide-binding</keyword>
<dbReference type="Pfam" id="PF00672">
    <property type="entry name" value="HAMP"/>
    <property type="match status" value="1"/>
</dbReference>
<evidence type="ECO:0000256" key="9">
    <source>
        <dbReference type="ARBA" id="ARBA00022840"/>
    </source>
</evidence>
<dbReference type="EC" id="2.7.13.3" evidence="3"/>
<evidence type="ECO:0000259" key="13">
    <source>
        <dbReference type="PROSITE" id="PS50885"/>
    </source>
</evidence>
<keyword evidence="6" id="KW-0808">Transferase</keyword>
<dbReference type="PANTHER" id="PTHR44936">
    <property type="entry name" value="SENSOR PROTEIN CREC"/>
    <property type="match status" value="1"/>
</dbReference>
<reference evidence="14" key="1">
    <citation type="submission" date="2013-08" db="EMBL/GenBank/DDBJ databases">
        <authorList>
            <person name="Mendez C."/>
            <person name="Richter M."/>
            <person name="Ferrer M."/>
            <person name="Sanchez J."/>
        </authorList>
    </citation>
    <scope>NUCLEOTIDE SEQUENCE</scope>
</reference>
<dbReference type="PANTHER" id="PTHR44936:SF9">
    <property type="entry name" value="SENSOR PROTEIN CREC"/>
    <property type="match status" value="1"/>
</dbReference>
<protein>
    <recommendedName>
        <fullName evidence="3">histidine kinase</fullName>
        <ecNumber evidence="3">2.7.13.3</ecNumber>
    </recommendedName>
</protein>
<keyword evidence="9" id="KW-0067">ATP-binding</keyword>
<comment type="subcellular location">
    <subcellularLocation>
        <location evidence="2">Cell membrane</location>
        <topology evidence="2">Multi-pass membrane protein</topology>
    </subcellularLocation>
</comment>
<dbReference type="CDD" id="cd00082">
    <property type="entry name" value="HisKA"/>
    <property type="match status" value="1"/>
</dbReference>
<evidence type="ECO:0000256" key="7">
    <source>
        <dbReference type="ARBA" id="ARBA00022741"/>
    </source>
</evidence>
<sequence>MRSLFWRIFWSFWLATAVILAGTVTVAVDEAFHFRDQMPWVQRGKLFQEAALAFEHGGPPGLKRWTERLKGGPFYWHTFVIGPNGRDVLGRPLPPVMRDFLVPGPTGPSHSQPPPFGGALVLTTPQGRMYQVIETDLRHHPLLFFGALGLPGVPGTTIALALVVSTLTCFLLARYLVGPIDRLRQAARAAAAGNLDVRVGPSMRGRHDDLARLAADFDAMAERVQGLLESRQRLLRDVSHELRSPLTRLQLGALARGAPRGAAAPVGADRARGGPARAADRAGAEAGAPGAPAARDRPGRDSMSARCSRQSPRMSQSRSMRVAARSPCAP</sequence>
<keyword evidence="8 14" id="KW-0418">Kinase</keyword>
<feature type="compositionally biased region" description="Low complexity" evidence="11">
    <location>
        <begin position="306"/>
        <end position="321"/>
    </location>
</feature>
<evidence type="ECO:0000256" key="4">
    <source>
        <dbReference type="ARBA" id="ARBA00022475"/>
    </source>
</evidence>
<evidence type="ECO:0000313" key="14">
    <source>
        <dbReference type="EMBL" id="EQD36202.1"/>
    </source>
</evidence>
<keyword evidence="10" id="KW-0902">Two-component regulatory system</keyword>
<dbReference type="Gene3D" id="1.10.8.500">
    <property type="entry name" value="HAMP domain in histidine kinase"/>
    <property type="match status" value="1"/>
</dbReference>
<dbReference type="EMBL" id="AUZX01013235">
    <property type="protein sequence ID" value="EQD36202.1"/>
    <property type="molecule type" value="Genomic_DNA"/>
</dbReference>
<evidence type="ECO:0000256" key="11">
    <source>
        <dbReference type="SAM" id="MobiDB-lite"/>
    </source>
</evidence>
<reference evidence="14" key="2">
    <citation type="journal article" date="2014" name="ISME J.">
        <title>Microbial stratification in low pH oxic and suboxic macroscopic growths along an acid mine drainage.</title>
        <authorList>
            <person name="Mendez-Garcia C."/>
            <person name="Mesa V."/>
            <person name="Sprenger R.R."/>
            <person name="Richter M."/>
            <person name="Diez M.S."/>
            <person name="Solano J."/>
            <person name="Bargiela R."/>
            <person name="Golyshina O.V."/>
            <person name="Manteca A."/>
            <person name="Ramos J.L."/>
            <person name="Gallego J.R."/>
            <person name="Llorente I."/>
            <person name="Martins Dos Santos V.A."/>
            <person name="Jensen O.N."/>
            <person name="Pelaez A.I."/>
            <person name="Sanchez J."/>
            <person name="Ferrer M."/>
        </authorList>
    </citation>
    <scope>NUCLEOTIDE SEQUENCE</scope>
</reference>
<comment type="caution">
    <text evidence="14">The sequence shown here is derived from an EMBL/GenBank/DDBJ whole genome shotgun (WGS) entry which is preliminary data.</text>
</comment>
<accession>T0YW78</accession>
<evidence type="ECO:0000256" key="12">
    <source>
        <dbReference type="SAM" id="Phobius"/>
    </source>
</evidence>
<keyword evidence="4" id="KW-1003">Cell membrane</keyword>
<evidence type="ECO:0000256" key="8">
    <source>
        <dbReference type="ARBA" id="ARBA00022777"/>
    </source>
</evidence>
<proteinExistence type="predicted"/>
<dbReference type="AlphaFoldDB" id="T0YW78"/>
<feature type="region of interest" description="Disordered" evidence="11">
    <location>
        <begin position="260"/>
        <end position="330"/>
    </location>
</feature>